<dbReference type="InterPro" id="IPR019400">
    <property type="entry name" value="Peptidase_C65_otubain"/>
</dbReference>
<keyword evidence="6" id="KW-0788">Thiol protease</keyword>
<dbReference type="PANTHER" id="PTHR12931:SF15">
    <property type="entry name" value="UBIQUITIN THIOESTERASE OTUBAIN-LIKE"/>
    <property type="match status" value="1"/>
</dbReference>
<dbReference type="SUPFAM" id="SSF54001">
    <property type="entry name" value="Cysteine proteinases"/>
    <property type="match status" value="1"/>
</dbReference>
<dbReference type="EMBL" id="JAOPGA020000791">
    <property type="protein sequence ID" value="KAL0481775.1"/>
    <property type="molecule type" value="Genomic_DNA"/>
</dbReference>
<keyword evidence="4" id="KW-0833">Ubl conjugation pathway</keyword>
<proteinExistence type="predicted"/>
<dbReference type="InterPro" id="IPR042467">
    <property type="entry name" value="Peptidase_C65_otubain_sub2"/>
</dbReference>
<evidence type="ECO:0000256" key="1">
    <source>
        <dbReference type="ARBA" id="ARBA00000707"/>
    </source>
</evidence>
<comment type="catalytic activity">
    <reaction evidence="1">
        <text>Thiol-dependent hydrolysis of ester, thioester, amide, peptide and isopeptide bonds formed by the C-terminal Gly of ubiquitin (a 76-residue protein attached to proteins as an intracellular targeting signal).</text>
        <dbReference type="EC" id="3.4.19.12"/>
    </reaction>
</comment>
<evidence type="ECO:0000313" key="10">
    <source>
        <dbReference type="Proteomes" id="UP001431209"/>
    </source>
</evidence>
<dbReference type="PANTHER" id="PTHR12931">
    <property type="entry name" value="UBIQUITIN THIOLESTERASE PROTEIN OTUB"/>
    <property type="match status" value="1"/>
</dbReference>
<gene>
    <name evidence="9" type="ORF">AKO1_012431</name>
</gene>
<name>A0AAW2YX92_9EUKA</name>
<evidence type="ECO:0000256" key="5">
    <source>
        <dbReference type="ARBA" id="ARBA00022801"/>
    </source>
</evidence>
<dbReference type="InterPro" id="IPR042468">
    <property type="entry name" value="Peptidase_C65_otubain_sub1"/>
</dbReference>
<feature type="domain" description="OTU" evidence="8">
    <location>
        <begin position="63"/>
        <end position="265"/>
    </location>
</feature>
<keyword evidence="10" id="KW-1185">Reference proteome</keyword>
<dbReference type="GO" id="GO:0005634">
    <property type="term" value="C:nucleus"/>
    <property type="evidence" value="ECO:0007669"/>
    <property type="project" value="TreeGrafter"/>
</dbReference>
<organism evidence="9 10">
    <name type="scientific">Acrasis kona</name>
    <dbReference type="NCBI Taxonomy" id="1008807"/>
    <lineage>
        <taxon>Eukaryota</taxon>
        <taxon>Discoba</taxon>
        <taxon>Heterolobosea</taxon>
        <taxon>Tetramitia</taxon>
        <taxon>Eutetramitia</taxon>
        <taxon>Acrasidae</taxon>
        <taxon>Acrasis</taxon>
    </lineage>
</organism>
<reference evidence="9 10" key="1">
    <citation type="submission" date="2024-03" db="EMBL/GenBank/DDBJ databases">
        <title>The Acrasis kona genome and developmental transcriptomes reveal deep origins of eukaryotic multicellular pathways.</title>
        <authorList>
            <person name="Sheikh S."/>
            <person name="Fu C.-J."/>
            <person name="Brown M.W."/>
            <person name="Baldauf S.L."/>
        </authorList>
    </citation>
    <scope>NUCLEOTIDE SEQUENCE [LARGE SCALE GENOMIC DNA]</scope>
    <source>
        <strain evidence="9 10">ATCC MYA-3509</strain>
    </source>
</reference>
<dbReference type="EC" id="3.4.19.12" evidence="2"/>
<keyword evidence="3" id="KW-0645">Protease</keyword>
<dbReference type="GO" id="GO:0043130">
    <property type="term" value="F:ubiquitin binding"/>
    <property type="evidence" value="ECO:0007669"/>
    <property type="project" value="TreeGrafter"/>
</dbReference>
<dbReference type="Gene3D" id="1.20.1300.20">
    <property type="entry name" value="Peptidase C65 Otubain, subdomain 2"/>
    <property type="match status" value="1"/>
</dbReference>
<dbReference type="GO" id="GO:0006508">
    <property type="term" value="P:proteolysis"/>
    <property type="evidence" value="ECO:0007669"/>
    <property type="project" value="UniProtKB-KW"/>
</dbReference>
<evidence type="ECO:0000313" key="9">
    <source>
        <dbReference type="EMBL" id="KAL0481775.1"/>
    </source>
</evidence>
<evidence type="ECO:0000256" key="3">
    <source>
        <dbReference type="ARBA" id="ARBA00022670"/>
    </source>
</evidence>
<keyword evidence="5" id="KW-0378">Hydrolase</keyword>
<accession>A0AAW2YX92</accession>
<feature type="compositionally biased region" description="Basic and acidic residues" evidence="7">
    <location>
        <begin position="13"/>
        <end position="25"/>
    </location>
</feature>
<evidence type="ECO:0000256" key="4">
    <source>
        <dbReference type="ARBA" id="ARBA00022786"/>
    </source>
</evidence>
<feature type="compositionally biased region" description="Polar residues" evidence="7">
    <location>
        <begin position="1"/>
        <end position="11"/>
    </location>
</feature>
<evidence type="ECO:0000259" key="8">
    <source>
        <dbReference type="PROSITE" id="PS50802"/>
    </source>
</evidence>
<dbReference type="GO" id="GO:0004843">
    <property type="term" value="F:cysteine-type deubiquitinase activity"/>
    <property type="evidence" value="ECO:0007669"/>
    <property type="project" value="UniProtKB-EC"/>
</dbReference>
<sequence>MDHVDSSSFSMSDYERQQEEIESETKSSPIVGDKQSIESLRQAYNPDNEQVQKKINELIQNYSVWRTVRGDGNCFIRAFLFSVCEELVLKKDTTKQKHFQSVLKNSLESLVNLGYPEMLLDDFYSVLDDLVTEIGEGKIKSVDELQQRFVDPDTKDAIICYMRFLISAYMQLNGDEYIPYVLGTTDHVTMDSYCKTELEGMYKEVDNIIVSATCAACGVSLRLECVDAQNRDSTQQVQTITFPDQSEPTIFMLYRPGHYDILYKR</sequence>
<dbReference type="Gene3D" id="3.30.200.60">
    <property type="entry name" value="Peptidase C65 Otubain, subdomain 1"/>
    <property type="match status" value="1"/>
</dbReference>
<evidence type="ECO:0000256" key="6">
    <source>
        <dbReference type="ARBA" id="ARBA00022807"/>
    </source>
</evidence>
<comment type="caution">
    <text evidence="9">The sequence shown here is derived from an EMBL/GenBank/DDBJ whole genome shotgun (WGS) entry which is preliminary data.</text>
</comment>
<evidence type="ECO:0000256" key="7">
    <source>
        <dbReference type="SAM" id="MobiDB-lite"/>
    </source>
</evidence>
<dbReference type="PROSITE" id="PS50802">
    <property type="entry name" value="OTU"/>
    <property type="match status" value="1"/>
</dbReference>
<dbReference type="InterPro" id="IPR038765">
    <property type="entry name" value="Papain-like_cys_pep_sf"/>
</dbReference>
<dbReference type="Proteomes" id="UP001431209">
    <property type="component" value="Unassembled WGS sequence"/>
</dbReference>
<dbReference type="Pfam" id="PF10275">
    <property type="entry name" value="Peptidase_C65"/>
    <property type="match status" value="1"/>
</dbReference>
<feature type="region of interest" description="Disordered" evidence="7">
    <location>
        <begin position="1"/>
        <end position="33"/>
    </location>
</feature>
<dbReference type="AlphaFoldDB" id="A0AAW2YX92"/>
<evidence type="ECO:0000256" key="2">
    <source>
        <dbReference type="ARBA" id="ARBA00012759"/>
    </source>
</evidence>
<dbReference type="GO" id="GO:0071108">
    <property type="term" value="P:protein K48-linked deubiquitination"/>
    <property type="evidence" value="ECO:0007669"/>
    <property type="project" value="TreeGrafter"/>
</dbReference>
<dbReference type="InterPro" id="IPR003323">
    <property type="entry name" value="OTU_dom"/>
</dbReference>
<protein>
    <recommendedName>
        <fullName evidence="2">ubiquitinyl hydrolase 1</fullName>
        <ecNumber evidence="2">3.4.19.12</ecNumber>
    </recommendedName>
</protein>